<dbReference type="PROSITE" id="PS51318">
    <property type="entry name" value="TAT"/>
    <property type="match status" value="1"/>
</dbReference>
<dbReference type="SUPFAM" id="SSF53590">
    <property type="entry name" value="Nucleoside hydrolase"/>
    <property type="match status" value="1"/>
</dbReference>
<dbReference type="RefSeq" id="WP_258814957.1">
    <property type="nucleotide sequence ID" value="NZ_JANUGW010000001.1"/>
</dbReference>
<protein>
    <submittedName>
        <fullName evidence="5">Nucleoside hydrolase</fullName>
    </submittedName>
</protein>
<feature type="domain" description="Inosine/uridine-preferring nucleoside hydrolase" evidence="4">
    <location>
        <begin position="111"/>
        <end position="262"/>
    </location>
</feature>
<keyword evidence="1 5" id="KW-0378">Hydrolase</keyword>
<sequence length="346" mass="37831">MHDPTAPSPGRRAVLRAGLAATTVGAARPALALTAAPRQRVIVDNDFSGDPDGLFQLAHHLLSPSVEIPLVIGSHIHVGDFLDSTTHQPENAVAKARELYAAMGLRRPPPTVPGRRTALPKDEPPEMNEAARRIIAEAMRTDTRLPLYYAAGAGLTDLAAALMLEPRIGSRLKLVWIGGMEHDDLLPGVPPRLDAEYNLTIDIAAAQWIFNRADVDIWQVPRNVYRQLIISHAELLASLRVAGTLGTFLIAQLERVSALMKGSLGETYFLGDSPLVTLTALQSSFDPDSASSAYMIKPTPRIADDGRYVPFAEGRPMRVYRTIDTRLTFADMNAKFARNALRWHGR</sequence>
<dbReference type="InterPro" id="IPR036452">
    <property type="entry name" value="Ribo_hydro-like"/>
</dbReference>
<comment type="caution">
    <text evidence="5">The sequence shown here is derived from an EMBL/GenBank/DDBJ whole genome shotgun (WGS) entry which is preliminary data.</text>
</comment>
<keyword evidence="6" id="KW-1185">Reference proteome</keyword>
<evidence type="ECO:0000256" key="2">
    <source>
        <dbReference type="ARBA" id="ARBA00023295"/>
    </source>
</evidence>
<dbReference type="InterPro" id="IPR001910">
    <property type="entry name" value="Inosine/uridine_hydrolase_dom"/>
</dbReference>
<dbReference type="InterPro" id="IPR006311">
    <property type="entry name" value="TAT_signal"/>
</dbReference>
<evidence type="ECO:0000256" key="3">
    <source>
        <dbReference type="SAM" id="MobiDB-lite"/>
    </source>
</evidence>
<dbReference type="Pfam" id="PF01156">
    <property type="entry name" value="IU_nuc_hydro"/>
    <property type="match status" value="1"/>
</dbReference>
<dbReference type="PANTHER" id="PTHR12304:SF4">
    <property type="entry name" value="URIDINE NUCLEOSIDASE"/>
    <property type="match status" value="1"/>
</dbReference>
<dbReference type="EMBL" id="JANUGW010000001">
    <property type="protein sequence ID" value="MCS0580297.1"/>
    <property type="molecule type" value="Genomic_DNA"/>
</dbReference>
<dbReference type="InterPro" id="IPR023186">
    <property type="entry name" value="IUNH"/>
</dbReference>
<evidence type="ECO:0000256" key="1">
    <source>
        <dbReference type="ARBA" id="ARBA00022801"/>
    </source>
</evidence>
<dbReference type="PANTHER" id="PTHR12304">
    <property type="entry name" value="INOSINE-URIDINE PREFERRING NUCLEOSIDE HYDROLASE"/>
    <property type="match status" value="1"/>
</dbReference>
<dbReference type="Gene3D" id="3.90.245.10">
    <property type="entry name" value="Ribonucleoside hydrolase-like"/>
    <property type="match status" value="1"/>
</dbReference>
<feature type="region of interest" description="Disordered" evidence="3">
    <location>
        <begin position="105"/>
        <end position="127"/>
    </location>
</feature>
<keyword evidence="2" id="KW-0326">Glycosidase</keyword>
<dbReference type="GO" id="GO:0016787">
    <property type="term" value="F:hydrolase activity"/>
    <property type="evidence" value="ECO:0007669"/>
    <property type="project" value="UniProtKB-KW"/>
</dbReference>
<dbReference type="Proteomes" id="UP001204151">
    <property type="component" value="Unassembled WGS sequence"/>
</dbReference>
<proteinExistence type="predicted"/>
<evidence type="ECO:0000313" key="6">
    <source>
        <dbReference type="Proteomes" id="UP001204151"/>
    </source>
</evidence>
<name>A0ABT1ZK68_9BURK</name>
<accession>A0ABT1ZK68</accession>
<organism evidence="5 6">
    <name type="scientific">Massilia pinisoli</name>
    <dbReference type="NCBI Taxonomy" id="1772194"/>
    <lineage>
        <taxon>Bacteria</taxon>
        <taxon>Pseudomonadati</taxon>
        <taxon>Pseudomonadota</taxon>
        <taxon>Betaproteobacteria</taxon>
        <taxon>Burkholderiales</taxon>
        <taxon>Oxalobacteraceae</taxon>
        <taxon>Telluria group</taxon>
        <taxon>Massilia</taxon>
    </lineage>
</organism>
<evidence type="ECO:0000313" key="5">
    <source>
        <dbReference type="EMBL" id="MCS0580297.1"/>
    </source>
</evidence>
<gene>
    <name evidence="5" type="ORF">NX784_01685</name>
</gene>
<reference evidence="5 6" key="1">
    <citation type="submission" date="2022-08" db="EMBL/GenBank/DDBJ databases">
        <title>Reclassification of Massilia species as members of the genera Telluria, Duganella, Pseudoduganella, Mokoshia gen. nov. and Zemynaea gen. nov. using orthogonal and non-orthogonal genome-based approaches.</title>
        <authorList>
            <person name="Bowman J.P."/>
        </authorList>
    </citation>
    <scope>NUCLEOTIDE SEQUENCE [LARGE SCALE GENOMIC DNA]</scope>
    <source>
        <strain evidence="5 6">JCM 31316</strain>
    </source>
</reference>
<evidence type="ECO:0000259" key="4">
    <source>
        <dbReference type="Pfam" id="PF01156"/>
    </source>
</evidence>